<reference evidence="2" key="1">
    <citation type="submission" date="2018-10" db="EMBL/GenBank/DDBJ databases">
        <authorList>
            <consortium name="NARMS: The National Antimicrobial Resistance Monitoring System"/>
        </authorList>
    </citation>
    <scope>NUCLEOTIDE SEQUENCE [LARGE SCALE GENOMIC DNA]</scope>
    <source>
        <strain evidence="2">CVM N17EC0388</strain>
    </source>
</reference>
<evidence type="ECO:0000259" key="1">
    <source>
        <dbReference type="Pfam" id="PF00535"/>
    </source>
</evidence>
<accession>A0A3L0VYJ4</accession>
<dbReference type="PANTHER" id="PTHR22916">
    <property type="entry name" value="GLYCOSYLTRANSFERASE"/>
    <property type="match status" value="1"/>
</dbReference>
<evidence type="ECO:0000313" key="2">
    <source>
        <dbReference type="EMBL" id="MHO04808.1"/>
    </source>
</evidence>
<dbReference type="GO" id="GO:0016758">
    <property type="term" value="F:hexosyltransferase activity"/>
    <property type="evidence" value="ECO:0007669"/>
    <property type="project" value="UniProtKB-ARBA"/>
</dbReference>
<dbReference type="InterPro" id="IPR029044">
    <property type="entry name" value="Nucleotide-diphossugar_trans"/>
</dbReference>
<dbReference type="AlphaFoldDB" id="A0A3L0VYJ4"/>
<dbReference type="InterPro" id="IPR001173">
    <property type="entry name" value="Glyco_trans_2-like"/>
</dbReference>
<proteinExistence type="predicted"/>
<keyword evidence="2" id="KW-0808">Transferase</keyword>
<dbReference type="Pfam" id="PF00535">
    <property type="entry name" value="Glycos_transf_2"/>
    <property type="match status" value="1"/>
</dbReference>
<dbReference type="SUPFAM" id="SSF53448">
    <property type="entry name" value="Nucleotide-diphospho-sugar transferases"/>
    <property type="match status" value="1"/>
</dbReference>
<comment type="caution">
    <text evidence="2">The sequence shown here is derived from an EMBL/GenBank/DDBJ whole genome shotgun (WGS) entry which is preliminary data.</text>
</comment>
<organism evidence="2">
    <name type="scientific">Escherichia coli</name>
    <dbReference type="NCBI Taxonomy" id="562"/>
    <lineage>
        <taxon>Bacteria</taxon>
        <taxon>Pseudomonadati</taxon>
        <taxon>Pseudomonadota</taxon>
        <taxon>Gammaproteobacteria</taxon>
        <taxon>Enterobacterales</taxon>
        <taxon>Enterobacteriaceae</taxon>
        <taxon>Escherichia</taxon>
    </lineage>
</organism>
<dbReference type="Gene3D" id="3.90.550.10">
    <property type="entry name" value="Spore Coat Polysaccharide Biosynthesis Protein SpsA, Chain A"/>
    <property type="match status" value="1"/>
</dbReference>
<feature type="domain" description="Glycosyltransferase 2-like" evidence="1">
    <location>
        <begin position="8"/>
        <end position="127"/>
    </location>
</feature>
<dbReference type="PANTHER" id="PTHR22916:SF3">
    <property type="entry name" value="UDP-GLCNAC:BETAGAL BETA-1,3-N-ACETYLGLUCOSAMINYLTRANSFERASE-LIKE PROTEIN 1"/>
    <property type="match status" value="1"/>
</dbReference>
<name>A0A3L0VYJ4_ECOLX</name>
<protein>
    <submittedName>
        <fullName evidence="2">Glycosyltransferase</fullName>
    </submittedName>
</protein>
<dbReference type="EMBL" id="RNRV01000015">
    <property type="protein sequence ID" value="MHO04808.1"/>
    <property type="molecule type" value="Genomic_DNA"/>
</dbReference>
<gene>
    <name evidence="2" type="ORF">D9F05_10545</name>
</gene>
<sequence>MVCKTVVTVAVITYNSAKTVVETLNSIVSQTYGADFIELIISDDASVDNTTSVIEDWLEKHGSSFYSVLFFKNTINLGVSGNVNIAWKTATSEWVKTIAGDDILFPSCICDNINYIKKTKDTCAVFSEMELFKVDGNGENNIIATSPTEMVKSFFDLPAAEQFKKLCIGNFVPAPSSFLNLNVLENVGFADERFKLIEDYPLWLKLTSSGYKLNFLDKKTVYYRISDSLSSNVTRLVNFNFFSSLNNVYAACVYPKLKNNRALLLQIKLTRMLTFFVAKIFSNERNGLSVFIMRLIYLVSPKHVRTCSFIKDKIRSTLLSRGA</sequence>